<reference evidence="3" key="2">
    <citation type="submission" date="2020-09" db="EMBL/GenBank/DDBJ databases">
        <authorList>
            <person name="Sun Q."/>
            <person name="Zhou Y."/>
        </authorList>
    </citation>
    <scope>NUCLEOTIDE SEQUENCE</scope>
    <source>
        <strain evidence="3">CGMCC 1.15367</strain>
    </source>
</reference>
<dbReference type="Gene3D" id="1.10.101.10">
    <property type="entry name" value="PGBD-like superfamily/PGBD"/>
    <property type="match status" value="2"/>
</dbReference>
<dbReference type="InterPro" id="IPR036366">
    <property type="entry name" value="PGBDSf"/>
</dbReference>
<feature type="region of interest" description="Disordered" evidence="1">
    <location>
        <begin position="152"/>
        <end position="193"/>
    </location>
</feature>
<feature type="region of interest" description="Disordered" evidence="1">
    <location>
        <begin position="1"/>
        <end position="23"/>
    </location>
</feature>
<feature type="compositionally biased region" description="Basic and acidic residues" evidence="1">
    <location>
        <begin position="166"/>
        <end position="182"/>
    </location>
</feature>
<dbReference type="EMBL" id="BMIQ01000001">
    <property type="protein sequence ID" value="GGD93933.1"/>
    <property type="molecule type" value="Genomic_DNA"/>
</dbReference>
<sequence>MPVQTISPRRPAKRAAPPSLGQRLLGGSRHALRALVAPVRARPVLAGSLFAFAVLSGWVGTNALTGQSGRHSHPLLATRPQPGDAAVDLPSLPVPLVKDVQDALAEAGYYTAAPDGRPGKATAAAIRAFQTDHGLAVDGDASPRLLAALRAAARPTDEETGSLPQRTERVASLETGRSDDASRAPVPAAAVPAAVPAGPSRDLVRRVQEGLRAAKVAELDADGIMGARTEAAIRTFQASQGLNVNGVPDEALAKRLKALGTRK</sequence>
<comment type="caution">
    <text evidence="3">The sequence shown here is derived from an EMBL/GenBank/DDBJ whole genome shotgun (WGS) entry which is preliminary data.</text>
</comment>
<organism evidence="3 4">
    <name type="scientific">Aureimonas endophytica</name>
    <dbReference type="NCBI Taxonomy" id="2027858"/>
    <lineage>
        <taxon>Bacteria</taxon>
        <taxon>Pseudomonadati</taxon>
        <taxon>Pseudomonadota</taxon>
        <taxon>Alphaproteobacteria</taxon>
        <taxon>Hyphomicrobiales</taxon>
        <taxon>Aurantimonadaceae</taxon>
        <taxon>Aureimonas</taxon>
    </lineage>
</organism>
<evidence type="ECO:0000256" key="1">
    <source>
        <dbReference type="SAM" id="MobiDB-lite"/>
    </source>
</evidence>
<dbReference type="RefSeq" id="WP_188907147.1">
    <property type="nucleotide sequence ID" value="NZ_BMIQ01000001.1"/>
</dbReference>
<dbReference type="InterPro" id="IPR002477">
    <property type="entry name" value="Peptidoglycan-bd-like"/>
</dbReference>
<reference evidence="3" key="1">
    <citation type="journal article" date="2014" name="Int. J. Syst. Evol. Microbiol.">
        <title>Complete genome sequence of Corynebacterium casei LMG S-19264T (=DSM 44701T), isolated from a smear-ripened cheese.</title>
        <authorList>
            <consortium name="US DOE Joint Genome Institute (JGI-PGF)"/>
            <person name="Walter F."/>
            <person name="Albersmeier A."/>
            <person name="Kalinowski J."/>
            <person name="Ruckert C."/>
        </authorList>
    </citation>
    <scope>NUCLEOTIDE SEQUENCE</scope>
    <source>
        <strain evidence="3">CGMCC 1.15367</strain>
    </source>
</reference>
<accession>A0A916ZG98</accession>
<proteinExistence type="predicted"/>
<feature type="compositionally biased region" description="Low complexity" evidence="1">
    <location>
        <begin position="184"/>
        <end position="193"/>
    </location>
</feature>
<feature type="domain" description="Peptidoglycan binding-like" evidence="2">
    <location>
        <begin position="95"/>
        <end position="149"/>
    </location>
</feature>
<dbReference type="SUPFAM" id="SSF47090">
    <property type="entry name" value="PGBD-like"/>
    <property type="match status" value="2"/>
</dbReference>
<protein>
    <recommendedName>
        <fullName evidence="2">Peptidoglycan binding-like domain-containing protein</fullName>
    </recommendedName>
</protein>
<evidence type="ECO:0000313" key="4">
    <source>
        <dbReference type="Proteomes" id="UP000644699"/>
    </source>
</evidence>
<dbReference type="Proteomes" id="UP000644699">
    <property type="component" value="Unassembled WGS sequence"/>
</dbReference>
<dbReference type="Pfam" id="PF01471">
    <property type="entry name" value="PG_binding_1"/>
    <property type="match status" value="2"/>
</dbReference>
<dbReference type="InterPro" id="IPR036365">
    <property type="entry name" value="PGBD-like_sf"/>
</dbReference>
<keyword evidence="4" id="KW-1185">Reference proteome</keyword>
<feature type="domain" description="Peptidoglycan binding-like" evidence="2">
    <location>
        <begin position="201"/>
        <end position="256"/>
    </location>
</feature>
<gene>
    <name evidence="3" type="ORF">GCM10011390_10800</name>
</gene>
<name>A0A916ZG98_9HYPH</name>
<dbReference type="AlphaFoldDB" id="A0A916ZG98"/>
<evidence type="ECO:0000313" key="3">
    <source>
        <dbReference type="EMBL" id="GGD93933.1"/>
    </source>
</evidence>
<evidence type="ECO:0000259" key="2">
    <source>
        <dbReference type="Pfam" id="PF01471"/>
    </source>
</evidence>